<comment type="similarity">
    <text evidence="1">Belongs to the peptidase C2 family.</text>
</comment>
<dbReference type="SMART" id="SM00720">
    <property type="entry name" value="calpain_III"/>
    <property type="match status" value="1"/>
</dbReference>
<dbReference type="SUPFAM" id="SSF49758">
    <property type="entry name" value="Calpain large subunit, middle domain (domain III)"/>
    <property type="match status" value="1"/>
</dbReference>
<protein>
    <submittedName>
        <fullName evidence="8">Probable ATP-dependent RNA helicase ddx17</fullName>
    </submittedName>
</protein>
<dbReference type="PANTHER" id="PTHR10183:SF433">
    <property type="entry name" value="CALPAIN-A-RELATED"/>
    <property type="match status" value="1"/>
</dbReference>
<dbReference type="PANTHER" id="PTHR10183">
    <property type="entry name" value="CALPAIN"/>
    <property type="match status" value="1"/>
</dbReference>
<dbReference type="KEGG" id="apln:112905159"/>
<gene>
    <name evidence="8" type="primary">LOC112905159</name>
</gene>
<keyword evidence="7" id="KW-1185">Reference proteome</keyword>
<evidence type="ECO:0000256" key="4">
    <source>
        <dbReference type="ARBA" id="ARBA00022807"/>
    </source>
</evidence>
<dbReference type="CDD" id="cd00214">
    <property type="entry name" value="Calpain_III"/>
    <property type="match status" value="1"/>
</dbReference>
<feature type="compositionally biased region" description="Gly residues" evidence="5">
    <location>
        <begin position="285"/>
        <end position="294"/>
    </location>
</feature>
<evidence type="ECO:0000256" key="5">
    <source>
        <dbReference type="SAM" id="MobiDB-lite"/>
    </source>
</evidence>
<proteinExistence type="inferred from homology"/>
<feature type="domain" description="Peptidase C2 calpain" evidence="6">
    <location>
        <begin position="4"/>
        <end position="132"/>
    </location>
</feature>
<accession>A0A7F5RA18</accession>
<dbReference type="GeneID" id="112905159"/>
<feature type="region of interest" description="Disordered" evidence="5">
    <location>
        <begin position="251"/>
        <end position="294"/>
    </location>
</feature>
<name>A0A7F5RA18_AGRPL</name>
<dbReference type="OrthoDB" id="6774563at2759"/>
<evidence type="ECO:0000256" key="2">
    <source>
        <dbReference type="ARBA" id="ARBA00022670"/>
    </source>
</evidence>
<dbReference type="GO" id="GO:0006508">
    <property type="term" value="P:proteolysis"/>
    <property type="evidence" value="ECO:0007669"/>
    <property type="project" value="UniProtKB-KW"/>
</dbReference>
<dbReference type="InterPro" id="IPR022682">
    <property type="entry name" value="Calpain_domain_III"/>
</dbReference>
<keyword evidence="4" id="KW-0788">Thiol protease</keyword>
<dbReference type="GO" id="GO:0004198">
    <property type="term" value="F:calcium-dependent cysteine-type endopeptidase activity"/>
    <property type="evidence" value="ECO:0007669"/>
    <property type="project" value="InterPro"/>
</dbReference>
<dbReference type="InterPro" id="IPR033883">
    <property type="entry name" value="C2_III"/>
</dbReference>
<evidence type="ECO:0000256" key="1">
    <source>
        <dbReference type="ARBA" id="ARBA00007623"/>
    </source>
</evidence>
<dbReference type="AlphaFoldDB" id="A0A7F5RA18"/>
<dbReference type="InParanoid" id="A0A7F5RA18"/>
<dbReference type="Pfam" id="PF01067">
    <property type="entry name" value="Calpain_III"/>
    <property type="match status" value="1"/>
</dbReference>
<keyword evidence="3" id="KW-0378">Hydrolase</keyword>
<dbReference type="InterPro" id="IPR036213">
    <property type="entry name" value="Calpain_III_sf"/>
</dbReference>
<dbReference type="FunFam" id="2.60.120.380:FF:000002">
    <property type="entry name" value="calpain-3 isoform X1"/>
    <property type="match status" value="1"/>
</dbReference>
<dbReference type="Proteomes" id="UP000192223">
    <property type="component" value="Unplaced"/>
</dbReference>
<evidence type="ECO:0000256" key="3">
    <source>
        <dbReference type="ARBA" id="ARBA00022801"/>
    </source>
</evidence>
<sequence>MLLSETFWHNPQYRITLTEVDEGDDESKCTVIIALMQKNMRSKRVMGVDLLTVGFAVYYLPYPDRVPKPLDLNFFKYNASVARSPSFINLREVSCRFKLPPGTYCIVPSTFDPDEEGEFLLRVFSEHKNNMEYGYNDSHSHDGSSGYGGSTYGGSNYGGSNYGGSNYGGSNYGGSSYGGSNYGGSNYGGSNYGGNNYGGSNYSHYSSNYSAPPLPGVPRVMPQPGYSNYAPAPPLPQHNYPSYAAPPPVPHNYNTYAAPPPLPQTPYNRFSSPPYPPDNRRNDGRGGGGYGFNF</sequence>
<dbReference type="GO" id="GO:0005737">
    <property type="term" value="C:cytoplasm"/>
    <property type="evidence" value="ECO:0007669"/>
    <property type="project" value="TreeGrafter"/>
</dbReference>
<keyword evidence="8" id="KW-0547">Nucleotide-binding</keyword>
<evidence type="ECO:0000313" key="7">
    <source>
        <dbReference type="Proteomes" id="UP000192223"/>
    </source>
</evidence>
<keyword evidence="8" id="KW-0067">ATP-binding</keyword>
<dbReference type="GO" id="GO:0004386">
    <property type="term" value="F:helicase activity"/>
    <property type="evidence" value="ECO:0007669"/>
    <property type="project" value="UniProtKB-KW"/>
</dbReference>
<evidence type="ECO:0000259" key="6">
    <source>
        <dbReference type="SMART" id="SM00720"/>
    </source>
</evidence>
<organism evidence="7 8">
    <name type="scientific">Agrilus planipennis</name>
    <name type="common">Emerald ash borer</name>
    <name type="synonym">Agrilus marcopoli</name>
    <dbReference type="NCBI Taxonomy" id="224129"/>
    <lineage>
        <taxon>Eukaryota</taxon>
        <taxon>Metazoa</taxon>
        <taxon>Ecdysozoa</taxon>
        <taxon>Arthropoda</taxon>
        <taxon>Hexapoda</taxon>
        <taxon>Insecta</taxon>
        <taxon>Pterygota</taxon>
        <taxon>Neoptera</taxon>
        <taxon>Endopterygota</taxon>
        <taxon>Coleoptera</taxon>
        <taxon>Polyphaga</taxon>
        <taxon>Elateriformia</taxon>
        <taxon>Buprestoidea</taxon>
        <taxon>Buprestidae</taxon>
        <taxon>Agrilinae</taxon>
        <taxon>Agrilus</taxon>
    </lineage>
</organism>
<keyword evidence="8" id="KW-0347">Helicase</keyword>
<keyword evidence="2" id="KW-0645">Protease</keyword>
<dbReference type="InterPro" id="IPR022683">
    <property type="entry name" value="Calpain_III"/>
</dbReference>
<dbReference type="InterPro" id="IPR022684">
    <property type="entry name" value="Calpain_cysteine_protease"/>
</dbReference>
<reference evidence="8" key="1">
    <citation type="submission" date="2025-08" db="UniProtKB">
        <authorList>
            <consortium name="RefSeq"/>
        </authorList>
    </citation>
    <scope>IDENTIFICATION</scope>
    <source>
        <tissue evidence="8">Entire body</tissue>
    </source>
</reference>
<evidence type="ECO:0000313" key="8">
    <source>
        <dbReference type="RefSeq" id="XP_025832816.1"/>
    </source>
</evidence>
<dbReference type="Gene3D" id="2.60.120.380">
    <property type="match status" value="1"/>
</dbReference>
<dbReference type="RefSeq" id="XP_025832816.1">
    <property type="nucleotide sequence ID" value="XM_025977031.1"/>
</dbReference>